<dbReference type="EMBL" id="QDDR01000001">
    <property type="protein sequence ID" value="PVE49359.1"/>
    <property type="molecule type" value="Genomic_DNA"/>
</dbReference>
<name>A0A2T7UXS9_9RHOB</name>
<keyword evidence="2" id="KW-1185">Reference proteome</keyword>
<comment type="caution">
    <text evidence="1">The sequence shown here is derived from an EMBL/GenBank/DDBJ whole genome shotgun (WGS) entry which is preliminary data.</text>
</comment>
<accession>A0A2T7UXS9</accession>
<reference evidence="1 2" key="1">
    <citation type="journal article" date="2011" name="Syst. Appl. Microbiol.">
        <title>Defluviimonas denitrificans gen. nov., sp. nov., and Pararhodobacter aggregans gen. nov., sp. nov., non-phototrophic Rhodobacteraceae from the biofilter of a marine aquaculture.</title>
        <authorList>
            <person name="Foesel B.U."/>
            <person name="Drake H.L."/>
            <person name="Schramm A."/>
        </authorList>
    </citation>
    <scope>NUCLEOTIDE SEQUENCE [LARGE SCALE GENOMIC DNA]</scope>
    <source>
        <strain evidence="1 2">D1-19</strain>
    </source>
</reference>
<gene>
    <name evidence="1" type="ORF">DDE23_02855</name>
</gene>
<dbReference type="AlphaFoldDB" id="A0A2T7UXS9"/>
<evidence type="ECO:0000313" key="2">
    <source>
        <dbReference type="Proteomes" id="UP000244810"/>
    </source>
</evidence>
<evidence type="ECO:0000313" key="1">
    <source>
        <dbReference type="EMBL" id="PVE49359.1"/>
    </source>
</evidence>
<dbReference type="OrthoDB" id="7644647at2"/>
<evidence type="ECO:0008006" key="3">
    <source>
        <dbReference type="Google" id="ProtNLM"/>
    </source>
</evidence>
<proteinExistence type="predicted"/>
<dbReference type="Proteomes" id="UP000244810">
    <property type="component" value="Unassembled WGS sequence"/>
</dbReference>
<organism evidence="1 2">
    <name type="scientific">Pararhodobacter aggregans</name>
    <dbReference type="NCBI Taxonomy" id="404875"/>
    <lineage>
        <taxon>Bacteria</taxon>
        <taxon>Pseudomonadati</taxon>
        <taxon>Pseudomonadota</taxon>
        <taxon>Alphaproteobacteria</taxon>
        <taxon>Rhodobacterales</taxon>
        <taxon>Paracoccaceae</taxon>
        <taxon>Pararhodobacter</taxon>
    </lineage>
</organism>
<dbReference type="RefSeq" id="WP_107749863.1">
    <property type="nucleotide sequence ID" value="NZ_QBKF01000001.1"/>
</dbReference>
<sequence length="186" mass="20172">MAGIGHNNGPTMEAGESWRRHAWGKARARLMPTLPIEVVRLRVKRAAEIGLDYRTYASIRAASGHDVIAFLFSTNALRLLAPQPALPEDRAARLATLAAGRAALARAPISAAQVLDLAPGLIDHAAPAPRPFAPWSESRRALLAAVAEGRWPADRVVMVGDTAEERDWSRAARLGYYLSAERYFAA</sequence>
<protein>
    <recommendedName>
        <fullName evidence="3">HAD family hydrolase</fullName>
    </recommendedName>
</protein>